<sequence>MENREESICIIGAGISGLLACKYVLSKGFSPVVFESSSSIGGVWTKTIGITKLQTPKPIFQFSDFPWSPSVDTDFPTSNQVLDYIQSYTKHFDLYPYIRFNTKVLRLRFETPDEKTQPTLDSGELFRNKGTWMVTVQNNETGSTEIIRFKYVILCVGRFSGEPNVPEFPAGKGPEAFQGKVIHSMEYSNMDDADAAEFIKGKSVAVVGFQKSALDIAMECSTANGLDHPCTVLYRTKHWTVPDYLPWGIPLAFLYLSRFSELLVHKPDEGFLLSILATFLSPLRWIFSKFVESDIKNKLRLTKFGMVPEHSFLNEMNSCLISTVPDGFYNRVESGSINLKNAPTFGFCKNGILVGNGKDQEAEKVVEADIVILCTGFRGIHKLKHIFESTIFQDYIAGSNDAAVPLYRECIHPKIPNLAVVGFSESLSNLYTSEIRSRWVAELLHGTFKLPSVQEMERDIAAWDNFKKKYSGKYYRRSCIGALHIWYNDQLCKDMGWNPHRKKGFLADLFLPYGPLDYTTNEHGH</sequence>
<dbReference type="AlphaFoldDB" id="A0AAV1CW18"/>
<proteinExistence type="inferred from homology"/>
<dbReference type="InterPro" id="IPR020946">
    <property type="entry name" value="Flavin_mOase-like"/>
</dbReference>
<dbReference type="FunFam" id="3.50.50.60:FF:000169">
    <property type="entry name" value="Flavin-containing monooxygenase"/>
    <property type="match status" value="1"/>
</dbReference>
<evidence type="ECO:0000256" key="3">
    <source>
        <dbReference type="ARBA" id="ARBA00022827"/>
    </source>
</evidence>
<evidence type="ECO:0000256" key="1">
    <source>
        <dbReference type="ARBA" id="ARBA00009183"/>
    </source>
</evidence>
<dbReference type="PROSITE" id="PS51257">
    <property type="entry name" value="PROKAR_LIPOPROTEIN"/>
    <property type="match status" value="1"/>
</dbReference>
<evidence type="ECO:0000313" key="7">
    <source>
        <dbReference type="EMBL" id="CAI9098713.1"/>
    </source>
</evidence>
<name>A0AAV1CW18_OLDCO</name>
<dbReference type="GO" id="GO:0004499">
    <property type="term" value="F:N,N-dimethylaniline monooxygenase activity"/>
    <property type="evidence" value="ECO:0007669"/>
    <property type="project" value="InterPro"/>
</dbReference>
<dbReference type="GO" id="GO:0050661">
    <property type="term" value="F:NADP binding"/>
    <property type="evidence" value="ECO:0007669"/>
    <property type="project" value="InterPro"/>
</dbReference>
<dbReference type="Gene3D" id="3.50.50.60">
    <property type="entry name" value="FAD/NAD(P)-binding domain"/>
    <property type="match status" value="3"/>
</dbReference>
<dbReference type="PIRSF" id="PIRSF000332">
    <property type="entry name" value="FMO"/>
    <property type="match status" value="1"/>
</dbReference>
<dbReference type="SUPFAM" id="SSF51905">
    <property type="entry name" value="FAD/NAD(P)-binding domain"/>
    <property type="match status" value="2"/>
</dbReference>
<dbReference type="EC" id="1.-.-.-" evidence="6"/>
<comment type="cofactor">
    <cofactor evidence="6">
        <name>FAD</name>
        <dbReference type="ChEBI" id="CHEBI:57692"/>
    </cofactor>
</comment>
<evidence type="ECO:0000256" key="4">
    <source>
        <dbReference type="ARBA" id="ARBA00022857"/>
    </source>
</evidence>
<dbReference type="PANTHER" id="PTHR23023">
    <property type="entry name" value="DIMETHYLANILINE MONOOXYGENASE"/>
    <property type="match status" value="1"/>
</dbReference>
<evidence type="ECO:0000313" key="8">
    <source>
        <dbReference type="Proteomes" id="UP001161247"/>
    </source>
</evidence>
<dbReference type="FunFam" id="3.50.50.60:FF:000440">
    <property type="entry name" value="Flavin-containing monooxygenase"/>
    <property type="match status" value="1"/>
</dbReference>
<organism evidence="7 8">
    <name type="scientific">Oldenlandia corymbosa var. corymbosa</name>
    <dbReference type="NCBI Taxonomy" id="529605"/>
    <lineage>
        <taxon>Eukaryota</taxon>
        <taxon>Viridiplantae</taxon>
        <taxon>Streptophyta</taxon>
        <taxon>Embryophyta</taxon>
        <taxon>Tracheophyta</taxon>
        <taxon>Spermatophyta</taxon>
        <taxon>Magnoliopsida</taxon>
        <taxon>eudicotyledons</taxon>
        <taxon>Gunneridae</taxon>
        <taxon>Pentapetalae</taxon>
        <taxon>asterids</taxon>
        <taxon>lamiids</taxon>
        <taxon>Gentianales</taxon>
        <taxon>Rubiaceae</taxon>
        <taxon>Rubioideae</taxon>
        <taxon>Spermacoceae</taxon>
        <taxon>Hedyotis-Oldenlandia complex</taxon>
        <taxon>Oldenlandia</taxon>
    </lineage>
</organism>
<keyword evidence="4" id="KW-0521">NADP</keyword>
<keyword evidence="2 6" id="KW-0285">Flavoprotein</keyword>
<keyword evidence="5 6" id="KW-0560">Oxidoreductase</keyword>
<dbReference type="Pfam" id="PF00743">
    <property type="entry name" value="FMO-like"/>
    <property type="match status" value="1"/>
</dbReference>
<reference evidence="7" key="1">
    <citation type="submission" date="2023-03" db="EMBL/GenBank/DDBJ databases">
        <authorList>
            <person name="Julca I."/>
        </authorList>
    </citation>
    <scope>NUCLEOTIDE SEQUENCE</scope>
</reference>
<accession>A0AAV1CW18</accession>
<keyword evidence="6" id="KW-0503">Monooxygenase</keyword>
<protein>
    <recommendedName>
        <fullName evidence="6">Flavin-containing monooxygenase</fullName>
        <ecNumber evidence="6">1.-.-.-</ecNumber>
    </recommendedName>
</protein>
<gene>
    <name evidence="7" type="ORF">OLC1_LOCUS8863</name>
</gene>
<dbReference type="InterPro" id="IPR000960">
    <property type="entry name" value="Flavin_mOase"/>
</dbReference>
<keyword evidence="3 6" id="KW-0274">FAD</keyword>
<dbReference type="EMBL" id="OX459120">
    <property type="protein sequence ID" value="CAI9098713.1"/>
    <property type="molecule type" value="Genomic_DNA"/>
</dbReference>
<dbReference type="Proteomes" id="UP001161247">
    <property type="component" value="Chromosome 3"/>
</dbReference>
<evidence type="ECO:0000256" key="5">
    <source>
        <dbReference type="ARBA" id="ARBA00023002"/>
    </source>
</evidence>
<keyword evidence="8" id="KW-1185">Reference proteome</keyword>
<dbReference type="GO" id="GO:0050660">
    <property type="term" value="F:flavin adenine dinucleotide binding"/>
    <property type="evidence" value="ECO:0007669"/>
    <property type="project" value="InterPro"/>
</dbReference>
<dbReference type="InterPro" id="IPR050346">
    <property type="entry name" value="FMO-like"/>
</dbReference>
<evidence type="ECO:0000256" key="6">
    <source>
        <dbReference type="RuleBase" id="RU361177"/>
    </source>
</evidence>
<dbReference type="FunFam" id="3.50.50.60:FF:000403">
    <property type="entry name" value="Flavin-containing monooxygenase"/>
    <property type="match status" value="1"/>
</dbReference>
<comment type="similarity">
    <text evidence="1 6">Belongs to the FMO family.</text>
</comment>
<evidence type="ECO:0000256" key="2">
    <source>
        <dbReference type="ARBA" id="ARBA00022630"/>
    </source>
</evidence>
<dbReference type="InterPro" id="IPR036188">
    <property type="entry name" value="FAD/NAD-bd_sf"/>
</dbReference>